<evidence type="ECO:0000313" key="3">
    <source>
        <dbReference type="EMBL" id="OUJ70566.1"/>
    </source>
</evidence>
<evidence type="ECO:0000256" key="1">
    <source>
        <dbReference type="SAM" id="MobiDB-lite"/>
    </source>
</evidence>
<name>A0A243W766_9BACT</name>
<comment type="caution">
    <text evidence="3">The sequence shown here is derived from an EMBL/GenBank/DDBJ whole genome shotgun (WGS) entry which is preliminary data.</text>
</comment>
<feature type="chain" id="PRO_5012489999" description="Sialidase domain-containing protein" evidence="2">
    <location>
        <begin position="29"/>
        <end position="393"/>
    </location>
</feature>
<sequence length="393" mass="42531">MTRTKTAFLPWRLAAVGVLFVTGGAAHAQTKMPISRPTYYPRVVRLTQGQTPGRLLASFDVGKVGVIYESPDNGRTWQHLADVTENTPPRTCCSSLWEVPQTLGATAAGTLFWATSVGTDQGGRGPCSIRVYRSTDGGHRWEFFSTPVSGFIGLWEPEFTIDARGRLVVYYSSEERKASGYNQLLAHKVSDDGGRTWGEEVLDVGMPDGAKRPGMPIVRRLPTGSYVMTYEICGMGCDAYLRRSADGVTWGTPTDPGTRIESTASHHFAHAPTVAWAPVPGHPQGRLLVVGQMLLNNSDNAVAAGNGQVYMLNEQNGEGLWQEVPAPVPVPDAKDNPCPNYSSQLLPAVDGLTVLEVALKLDNNTCQAFFHTAPLPAPTPTPSKSKTNIKPKR</sequence>
<keyword evidence="4" id="KW-1185">Reference proteome</keyword>
<proteinExistence type="predicted"/>
<dbReference type="PANTHER" id="PTHR38792">
    <property type="entry name" value="BNR/ASP-BOX REPEAT DOMAIN PROTEIN (AFU_ORTHOLOGUE AFUA_7G06430)-RELATED"/>
    <property type="match status" value="1"/>
</dbReference>
<keyword evidence="2" id="KW-0732">Signal</keyword>
<feature type="region of interest" description="Disordered" evidence="1">
    <location>
        <begin position="372"/>
        <end position="393"/>
    </location>
</feature>
<feature type="signal peptide" evidence="2">
    <location>
        <begin position="1"/>
        <end position="28"/>
    </location>
</feature>
<dbReference type="AlphaFoldDB" id="A0A243W766"/>
<dbReference type="InterPro" id="IPR036278">
    <property type="entry name" value="Sialidase_sf"/>
</dbReference>
<evidence type="ECO:0008006" key="5">
    <source>
        <dbReference type="Google" id="ProtNLM"/>
    </source>
</evidence>
<accession>A0A243W766</accession>
<reference evidence="3 4" key="1">
    <citation type="submission" date="2017-01" db="EMBL/GenBank/DDBJ databases">
        <title>A new Hymenobacter.</title>
        <authorList>
            <person name="Liang Y."/>
            <person name="Feng F."/>
        </authorList>
    </citation>
    <scope>NUCLEOTIDE SEQUENCE [LARGE SCALE GENOMIC DNA]</scope>
    <source>
        <strain evidence="3">MIMBbqt21</strain>
    </source>
</reference>
<dbReference type="OrthoDB" id="9757809at2"/>
<dbReference type="SUPFAM" id="SSF50939">
    <property type="entry name" value="Sialidases"/>
    <property type="match status" value="1"/>
</dbReference>
<evidence type="ECO:0000256" key="2">
    <source>
        <dbReference type="SAM" id="SignalP"/>
    </source>
</evidence>
<dbReference type="EMBL" id="MTSE01000021">
    <property type="protein sequence ID" value="OUJ70566.1"/>
    <property type="molecule type" value="Genomic_DNA"/>
</dbReference>
<evidence type="ECO:0000313" key="4">
    <source>
        <dbReference type="Proteomes" id="UP000194873"/>
    </source>
</evidence>
<dbReference type="PANTHER" id="PTHR38792:SF3">
    <property type="entry name" value="BNR_ASP-BOX REPEAT DOMAIN PROTEIN (AFU_ORTHOLOGUE AFUA_7G06430)-RELATED"/>
    <property type="match status" value="1"/>
</dbReference>
<dbReference type="CDD" id="cd15482">
    <property type="entry name" value="Sialidase_non-viral"/>
    <property type="match status" value="1"/>
</dbReference>
<gene>
    <name evidence="3" type="ORF">BXP70_23735</name>
</gene>
<protein>
    <recommendedName>
        <fullName evidence="5">Sialidase domain-containing protein</fullName>
    </recommendedName>
</protein>
<organism evidence="3 4">
    <name type="scientific">Hymenobacter crusticola</name>
    <dbReference type="NCBI Taxonomy" id="1770526"/>
    <lineage>
        <taxon>Bacteria</taxon>
        <taxon>Pseudomonadati</taxon>
        <taxon>Bacteroidota</taxon>
        <taxon>Cytophagia</taxon>
        <taxon>Cytophagales</taxon>
        <taxon>Hymenobacteraceae</taxon>
        <taxon>Hymenobacter</taxon>
    </lineage>
</organism>
<dbReference type="RefSeq" id="WP_086596606.1">
    <property type="nucleotide sequence ID" value="NZ_MTSE01000021.1"/>
</dbReference>
<dbReference type="Gene3D" id="2.120.10.10">
    <property type="match status" value="1"/>
</dbReference>
<dbReference type="Proteomes" id="UP000194873">
    <property type="component" value="Unassembled WGS sequence"/>
</dbReference>